<comment type="caution">
    <text evidence="1">The sequence shown here is derived from an EMBL/GenBank/DDBJ whole genome shotgun (WGS) entry which is preliminary data.</text>
</comment>
<name>A0A645CYG3_9ZZZZ</name>
<sequence>MARPMTLVFAKEKSEKGIKEALFDGRTLVIFFNILAGKEDLLKKFVAKCIDVKVIDKKKGVIEAANNSDIEFTIKYGDNLVILAPDKVTRLTLQQKKEVLFSNCYTGEEENLVMPLW</sequence>
<dbReference type="AlphaFoldDB" id="A0A645CYG3"/>
<proteinExistence type="predicted"/>
<accession>A0A645CYG3</accession>
<organism evidence="1">
    <name type="scientific">bioreactor metagenome</name>
    <dbReference type="NCBI Taxonomy" id="1076179"/>
    <lineage>
        <taxon>unclassified sequences</taxon>
        <taxon>metagenomes</taxon>
        <taxon>ecological metagenomes</taxon>
    </lineage>
</organism>
<dbReference type="EMBL" id="VSSQ01031135">
    <property type="protein sequence ID" value="MPM81915.1"/>
    <property type="molecule type" value="Genomic_DNA"/>
</dbReference>
<gene>
    <name evidence="1" type="ORF">SDC9_128972</name>
</gene>
<reference evidence="1" key="1">
    <citation type="submission" date="2019-08" db="EMBL/GenBank/DDBJ databases">
        <authorList>
            <person name="Kucharzyk K."/>
            <person name="Murdoch R.W."/>
            <person name="Higgins S."/>
            <person name="Loffler F."/>
        </authorList>
    </citation>
    <scope>NUCLEOTIDE SEQUENCE</scope>
</reference>
<protein>
    <submittedName>
        <fullName evidence="1">Uncharacterized protein</fullName>
    </submittedName>
</protein>
<evidence type="ECO:0000313" key="1">
    <source>
        <dbReference type="EMBL" id="MPM81915.1"/>
    </source>
</evidence>